<evidence type="ECO:0000313" key="2">
    <source>
        <dbReference type="Proteomes" id="UP001049518"/>
    </source>
</evidence>
<gene>
    <name evidence="1" type="ORF">AGRA3207_005185</name>
</gene>
<dbReference type="Pfam" id="PF02575">
    <property type="entry name" value="YbaB_DNA_bd"/>
    <property type="match status" value="1"/>
</dbReference>
<dbReference type="SUPFAM" id="SSF82607">
    <property type="entry name" value="YbaB-like"/>
    <property type="match status" value="1"/>
</dbReference>
<accession>A0ABX8R055</accession>
<dbReference type="Proteomes" id="UP001049518">
    <property type="component" value="Chromosome"/>
</dbReference>
<organism evidence="1 2">
    <name type="scientific">Actinomadura graeca</name>
    <dbReference type="NCBI Taxonomy" id="2750812"/>
    <lineage>
        <taxon>Bacteria</taxon>
        <taxon>Bacillati</taxon>
        <taxon>Actinomycetota</taxon>
        <taxon>Actinomycetes</taxon>
        <taxon>Streptosporangiales</taxon>
        <taxon>Thermomonosporaceae</taxon>
        <taxon>Actinomadura</taxon>
    </lineage>
</organism>
<dbReference type="InterPro" id="IPR036894">
    <property type="entry name" value="YbaB-like_sf"/>
</dbReference>
<evidence type="ECO:0000313" key="1">
    <source>
        <dbReference type="EMBL" id="QXJ23951.1"/>
    </source>
</evidence>
<dbReference type="Gene3D" id="3.30.1310.10">
    <property type="entry name" value="Nucleoid-associated protein YbaB-like domain"/>
    <property type="match status" value="1"/>
</dbReference>
<reference evidence="1" key="1">
    <citation type="submission" date="2020-07" db="EMBL/GenBank/DDBJ databases">
        <authorList>
            <person name="Tarantini F.S."/>
            <person name="Hong K.W."/>
            <person name="Chan K.G."/>
        </authorList>
    </citation>
    <scope>NUCLEOTIDE SEQUENCE</scope>
    <source>
        <strain evidence="1">32-07</strain>
    </source>
</reference>
<protein>
    <submittedName>
        <fullName evidence="1">YbaB/EbfC family nucleoid-associated protein</fullName>
    </submittedName>
</protein>
<dbReference type="InterPro" id="IPR004401">
    <property type="entry name" value="YbaB/EbfC"/>
</dbReference>
<name>A0ABX8R055_9ACTN</name>
<dbReference type="EMBL" id="CP059572">
    <property type="protein sequence ID" value="QXJ23951.1"/>
    <property type="molecule type" value="Genomic_DNA"/>
</dbReference>
<proteinExistence type="predicted"/>
<dbReference type="RefSeq" id="WP_231329638.1">
    <property type="nucleotide sequence ID" value="NZ_CP059572.1"/>
</dbReference>
<sequence>MTADFGEFANINVDEVLRRAQDQAARVAALQKELADTAGHAESEDGHVKVSYTSTGGITELEINPRAMRMASADLADTIKRVVQEAANDLQANIRAKMAAVFEGQEDDPLAIIDDPSKITAKISDMQGLMESAMGDASLHMEKMRRRMGL</sequence>
<keyword evidence="2" id="KW-1185">Reference proteome</keyword>